<evidence type="ECO:0000313" key="2">
    <source>
        <dbReference type="EMBL" id="MBD1367173.1"/>
    </source>
</evidence>
<evidence type="ECO:0000259" key="1">
    <source>
        <dbReference type="Pfam" id="PF21956"/>
    </source>
</evidence>
<dbReference type="RefSeq" id="WP_191191800.1">
    <property type="nucleotide sequence ID" value="NZ_JACWMY010000016.1"/>
</dbReference>
<dbReference type="Pfam" id="PF21956">
    <property type="entry name" value="DUF6922"/>
    <property type="match status" value="1"/>
</dbReference>
<feature type="domain" description="DUF6922" evidence="1">
    <location>
        <begin position="6"/>
        <end position="56"/>
    </location>
</feature>
<accession>A0ABR7WY99</accession>
<name>A0ABR7WY99_9SPHI</name>
<proteinExistence type="predicted"/>
<comment type="caution">
    <text evidence="2">The sequence shown here is derived from an EMBL/GenBank/DDBJ whole genome shotgun (WGS) entry which is preliminary data.</text>
</comment>
<protein>
    <recommendedName>
        <fullName evidence="1">DUF6922 domain-containing protein</fullName>
    </recommendedName>
</protein>
<dbReference type="EMBL" id="JACWMY010000016">
    <property type="protein sequence ID" value="MBD1367173.1"/>
    <property type="molecule type" value="Genomic_DNA"/>
</dbReference>
<evidence type="ECO:0000313" key="3">
    <source>
        <dbReference type="Proteomes" id="UP000606600"/>
    </source>
</evidence>
<gene>
    <name evidence="2" type="ORF">IDJ77_25400</name>
</gene>
<keyword evidence="3" id="KW-1185">Reference proteome</keyword>
<sequence>MDKPILSKQAFWDVDMDKIDYEKNARYVMERVLNNGTEKDFRALVNFYGHERWRTEIVNSKVLDARDANFCCTIFNIDIKDFKYDIKPFVREPWDYSGA</sequence>
<dbReference type="InterPro" id="IPR053830">
    <property type="entry name" value="DUF6922"/>
</dbReference>
<dbReference type="Proteomes" id="UP000606600">
    <property type="component" value="Unassembled WGS sequence"/>
</dbReference>
<reference evidence="2 3" key="1">
    <citation type="submission" date="2020-09" db="EMBL/GenBank/DDBJ databases">
        <title>Novel species of Mucilaginibacter isolated from a glacier on the Tibetan Plateau.</title>
        <authorList>
            <person name="Liu Q."/>
            <person name="Xin Y.-H."/>
        </authorList>
    </citation>
    <scope>NUCLEOTIDE SEQUENCE [LARGE SCALE GENOMIC DNA]</scope>
    <source>
        <strain evidence="2 3">ZT4R22</strain>
    </source>
</reference>
<organism evidence="2 3">
    <name type="scientific">Mucilaginibacter pankratovii</name>
    <dbReference type="NCBI Taxonomy" id="2772110"/>
    <lineage>
        <taxon>Bacteria</taxon>
        <taxon>Pseudomonadati</taxon>
        <taxon>Bacteroidota</taxon>
        <taxon>Sphingobacteriia</taxon>
        <taxon>Sphingobacteriales</taxon>
        <taxon>Sphingobacteriaceae</taxon>
        <taxon>Mucilaginibacter</taxon>
    </lineage>
</organism>